<dbReference type="PROSITE" id="PS51257">
    <property type="entry name" value="PROKAR_LIPOPROTEIN"/>
    <property type="match status" value="1"/>
</dbReference>
<gene>
    <name evidence="2" type="ORF">PPL_08005</name>
</gene>
<proteinExistence type="predicted"/>
<name>D3BHK2_HETP5</name>
<feature type="signal peptide" evidence="1">
    <location>
        <begin position="1"/>
        <end position="26"/>
    </location>
</feature>
<reference evidence="2 3" key="1">
    <citation type="journal article" date="2011" name="Genome Res.">
        <title>Phylogeny-wide analysis of social amoeba genomes highlights ancient origins for complex intercellular communication.</title>
        <authorList>
            <person name="Heidel A.J."/>
            <person name="Lawal H.M."/>
            <person name="Felder M."/>
            <person name="Schilde C."/>
            <person name="Helps N.R."/>
            <person name="Tunggal B."/>
            <person name="Rivero F."/>
            <person name="John U."/>
            <person name="Schleicher M."/>
            <person name="Eichinger L."/>
            <person name="Platzer M."/>
            <person name="Noegel A.A."/>
            <person name="Schaap P."/>
            <person name="Gloeckner G."/>
        </authorList>
    </citation>
    <scope>NUCLEOTIDE SEQUENCE [LARGE SCALE GENOMIC DNA]</scope>
    <source>
        <strain evidence="3">ATCC 26659 / Pp 5 / PN500</strain>
    </source>
</reference>
<organism evidence="2 3">
    <name type="scientific">Heterostelium pallidum (strain ATCC 26659 / Pp 5 / PN500)</name>
    <name type="common">Cellular slime mold</name>
    <name type="synonym">Polysphondylium pallidum</name>
    <dbReference type="NCBI Taxonomy" id="670386"/>
    <lineage>
        <taxon>Eukaryota</taxon>
        <taxon>Amoebozoa</taxon>
        <taxon>Evosea</taxon>
        <taxon>Eumycetozoa</taxon>
        <taxon>Dictyostelia</taxon>
        <taxon>Acytosteliales</taxon>
        <taxon>Acytosteliaceae</taxon>
        <taxon>Heterostelium</taxon>
    </lineage>
</organism>
<comment type="caution">
    <text evidence="2">The sequence shown here is derived from an EMBL/GenBank/DDBJ whole genome shotgun (WGS) entry which is preliminary data.</text>
</comment>
<dbReference type="InParanoid" id="D3BHK2"/>
<keyword evidence="3" id="KW-1185">Reference proteome</keyword>
<dbReference type="RefSeq" id="XP_020431300.1">
    <property type="nucleotide sequence ID" value="XM_020578836.1"/>
</dbReference>
<evidence type="ECO:0000313" key="2">
    <source>
        <dbReference type="EMBL" id="EFA79179.1"/>
    </source>
</evidence>
<protein>
    <recommendedName>
        <fullName evidence="4">Lipoprotein</fullName>
    </recommendedName>
</protein>
<dbReference type="EMBL" id="ADBJ01000036">
    <property type="protein sequence ID" value="EFA79179.1"/>
    <property type="molecule type" value="Genomic_DNA"/>
</dbReference>
<evidence type="ECO:0000313" key="3">
    <source>
        <dbReference type="Proteomes" id="UP000001396"/>
    </source>
</evidence>
<feature type="chain" id="PRO_5003041147" description="Lipoprotein" evidence="1">
    <location>
        <begin position="27"/>
        <end position="208"/>
    </location>
</feature>
<accession>D3BHK2</accession>
<dbReference type="Proteomes" id="UP000001396">
    <property type="component" value="Unassembled WGS sequence"/>
</dbReference>
<evidence type="ECO:0000256" key="1">
    <source>
        <dbReference type="SAM" id="SignalP"/>
    </source>
</evidence>
<dbReference type="GeneID" id="31363484"/>
<keyword evidence="1" id="KW-0732">Signal</keyword>
<evidence type="ECO:0008006" key="4">
    <source>
        <dbReference type="Google" id="ProtNLM"/>
    </source>
</evidence>
<dbReference type="AlphaFoldDB" id="D3BHK2"/>
<sequence length="208" mass="23333">MKYNIKLLSIFVILSVYSCSSTNVDAKNTKQYINFLPTGCGHNLDYGYAAPFDGCITDIDNNVAYSFDYISWDIYLINTHDLLVPDCQGSVINKTTVSGNTCFQLPYGPPTSFYFTYTEKNFINHLDGIQLTYYSQPNCGGSIAFYAFFKNGYTDTKLGYQYECINNIPNVSVNSYYAPSTFPLNCDCFSPDEGLQISNFNATCVNSK</sequence>